<comment type="subcellular location">
    <subcellularLocation>
        <location evidence="1">Cell inner membrane</location>
        <topology evidence="1">Multi-pass membrane protein</topology>
    </subcellularLocation>
</comment>
<gene>
    <name evidence="10" type="ORF">BRM9_0682</name>
</gene>
<evidence type="ECO:0000259" key="9">
    <source>
        <dbReference type="PROSITE" id="PS51012"/>
    </source>
</evidence>
<feature type="transmembrane region" description="Helical" evidence="8">
    <location>
        <begin position="112"/>
        <end position="137"/>
    </location>
</feature>
<evidence type="ECO:0000313" key="11">
    <source>
        <dbReference type="Proteomes" id="UP000029661"/>
    </source>
</evidence>
<dbReference type="RefSeq" id="WP_048084817.1">
    <property type="nucleotide sequence ID" value="NZ_CP006933.1"/>
</dbReference>
<feature type="transmembrane region" description="Helical" evidence="8">
    <location>
        <begin position="237"/>
        <end position="256"/>
    </location>
</feature>
<dbReference type="Proteomes" id="UP000029661">
    <property type="component" value="Chromosome"/>
</dbReference>
<feature type="transmembrane region" description="Helical" evidence="8">
    <location>
        <begin position="143"/>
        <end position="169"/>
    </location>
</feature>
<protein>
    <submittedName>
        <fullName evidence="10">Polysaccharide/polyol phosphate ABC transporter permease protein</fullName>
    </submittedName>
</protein>
<evidence type="ECO:0000256" key="7">
    <source>
        <dbReference type="ARBA" id="ARBA00023136"/>
    </source>
</evidence>
<dbReference type="Pfam" id="PF01061">
    <property type="entry name" value="ABC2_membrane"/>
    <property type="match status" value="1"/>
</dbReference>
<dbReference type="GO" id="GO:0015920">
    <property type="term" value="P:lipopolysaccharide transport"/>
    <property type="evidence" value="ECO:0007669"/>
    <property type="project" value="TreeGrafter"/>
</dbReference>
<evidence type="ECO:0000256" key="2">
    <source>
        <dbReference type="ARBA" id="ARBA00022448"/>
    </source>
</evidence>
<dbReference type="PROSITE" id="PS51012">
    <property type="entry name" value="ABC_TM2"/>
    <property type="match status" value="1"/>
</dbReference>
<dbReference type="InterPro" id="IPR013525">
    <property type="entry name" value="ABC2_TM"/>
</dbReference>
<feature type="transmembrane region" description="Helical" evidence="8">
    <location>
        <begin position="71"/>
        <end position="92"/>
    </location>
</feature>
<keyword evidence="7 8" id="KW-0472">Membrane</keyword>
<keyword evidence="2" id="KW-0813">Transport</keyword>
<dbReference type="PANTHER" id="PTHR30413">
    <property type="entry name" value="INNER MEMBRANE TRANSPORT PERMEASE"/>
    <property type="match status" value="1"/>
</dbReference>
<dbReference type="InterPro" id="IPR047817">
    <property type="entry name" value="ABC2_TM_bact-type"/>
</dbReference>
<dbReference type="OrthoDB" id="74139at2157"/>
<dbReference type="EMBL" id="CP006933">
    <property type="protein sequence ID" value="AIS31503.1"/>
    <property type="molecule type" value="Genomic_DNA"/>
</dbReference>
<dbReference type="KEGG" id="mfc:BRM9_0682"/>
<dbReference type="GO" id="GO:0140359">
    <property type="term" value="F:ABC-type transporter activity"/>
    <property type="evidence" value="ECO:0007669"/>
    <property type="project" value="InterPro"/>
</dbReference>
<evidence type="ECO:0000256" key="8">
    <source>
        <dbReference type="SAM" id="Phobius"/>
    </source>
</evidence>
<feature type="transmembrane region" description="Helical" evidence="8">
    <location>
        <begin position="181"/>
        <end position="197"/>
    </location>
</feature>
<evidence type="ECO:0000256" key="6">
    <source>
        <dbReference type="ARBA" id="ARBA00022989"/>
    </source>
</evidence>
<feature type="transmembrane region" description="Helical" evidence="8">
    <location>
        <begin position="38"/>
        <end position="59"/>
    </location>
</feature>
<accession>A0A089ZGZ5</accession>
<evidence type="ECO:0000256" key="1">
    <source>
        <dbReference type="ARBA" id="ARBA00004429"/>
    </source>
</evidence>
<dbReference type="PIRSF" id="PIRSF006648">
    <property type="entry name" value="DrrB"/>
    <property type="match status" value="1"/>
</dbReference>
<evidence type="ECO:0000313" key="10">
    <source>
        <dbReference type="EMBL" id="AIS31503.1"/>
    </source>
</evidence>
<evidence type="ECO:0000256" key="3">
    <source>
        <dbReference type="ARBA" id="ARBA00022475"/>
    </source>
</evidence>
<keyword evidence="4" id="KW-0997">Cell inner membrane</keyword>
<dbReference type="PANTHER" id="PTHR30413:SF8">
    <property type="entry name" value="TRANSPORT PERMEASE PROTEIN"/>
    <property type="match status" value="1"/>
</dbReference>
<dbReference type="STRING" id="2162.BRM9_0682"/>
<proteinExistence type="predicted"/>
<evidence type="ECO:0000256" key="5">
    <source>
        <dbReference type="ARBA" id="ARBA00022692"/>
    </source>
</evidence>
<dbReference type="GO" id="GO:0043190">
    <property type="term" value="C:ATP-binding cassette (ABC) transporter complex"/>
    <property type="evidence" value="ECO:0007669"/>
    <property type="project" value="InterPro"/>
</dbReference>
<keyword evidence="6 8" id="KW-1133">Transmembrane helix</keyword>
<dbReference type="AlphaFoldDB" id="A0A089ZGZ5"/>
<reference evidence="10 11" key="1">
    <citation type="submission" date="2013-12" db="EMBL/GenBank/DDBJ databases">
        <title>The complete genome sequence of Methanobacterium sp. BRM9.</title>
        <authorList>
            <consortium name="Pastoral Greenhouse Gas Research Consortium"/>
            <person name="Kelly W.J."/>
            <person name="Leahy S.C."/>
            <person name="Perry R."/>
            <person name="Li D."/>
            <person name="Altermann E."/>
            <person name="Lambie S.C."/>
            <person name="Attwood G.T."/>
        </authorList>
    </citation>
    <scope>NUCLEOTIDE SEQUENCE [LARGE SCALE GENOMIC DNA]</scope>
    <source>
        <strain evidence="10 11">BRM9</strain>
    </source>
</reference>
<keyword evidence="3" id="KW-1003">Cell membrane</keyword>
<feature type="domain" description="ABC transmembrane type-2" evidence="9">
    <location>
        <begin position="39"/>
        <end position="258"/>
    </location>
</feature>
<dbReference type="PRINTS" id="PR00164">
    <property type="entry name" value="ABC2TRNSPORT"/>
</dbReference>
<dbReference type="GeneID" id="24791832"/>
<organism evidence="10 11">
    <name type="scientific">Methanobacterium formicicum</name>
    <dbReference type="NCBI Taxonomy" id="2162"/>
    <lineage>
        <taxon>Archaea</taxon>
        <taxon>Methanobacteriati</taxon>
        <taxon>Methanobacteriota</taxon>
        <taxon>Methanomada group</taxon>
        <taxon>Methanobacteria</taxon>
        <taxon>Methanobacteriales</taxon>
        <taxon>Methanobacteriaceae</taxon>
        <taxon>Methanobacterium</taxon>
    </lineage>
</organism>
<keyword evidence="5 8" id="KW-0812">Transmembrane</keyword>
<name>A0A089ZGZ5_METFO</name>
<sequence length="266" mass="30167">MAAGNVTGHRFLYNFRKYKFLLYQLVSRDIKTKYRKSVLGVFWSFLEPLLTMIVLTIIFSTLFKGFGVENYPVYLLTGRLIFTFFSGGTTAAMRSIRGSAGILKTVYVPKYIYSLSAILSNFVTFLLSLVVLFLVMAATNAPFTIYIIFTSLPILALLFFTIGVGLIVATVNVFFRDLEHLYGVLMTLLMYATPIFYPPSIVPASFRFIQDYNPVYAVIECCRSAFLYGKLYDPHQLIFALISAAVAMIVGLALFYKYQDKFILHV</sequence>
<evidence type="ECO:0000256" key="4">
    <source>
        <dbReference type="ARBA" id="ARBA00022519"/>
    </source>
</evidence>
<dbReference type="InterPro" id="IPR000412">
    <property type="entry name" value="ABC_2_transport"/>
</dbReference>